<evidence type="ECO:0000313" key="4">
    <source>
        <dbReference type="EMBL" id="TKT88154.1"/>
    </source>
</evidence>
<dbReference type="InterPro" id="IPR018060">
    <property type="entry name" value="HTH_AraC"/>
</dbReference>
<evidence type="ECO:0000259" key="3">
    <source>
        <dbReference type="PROSITE" id="PS01124"/>
    </source>
</evidence>
<evidence type="ECO:0000256" key="1">
    <source>
        <dbReference type="ARBA" id="ARBA00023015"/>
    </source>
</evidence>
<keyword evidence="5" id="KW-1185">Reference proteome</keyword>
<dbReference type="GO" id="GO:0043565">
    <property type="term" value="F:sequence-specific DNA binding"/>
    <property type="evidence" value="ECO:0007669"/>
    <property type="project" value="InterPro"/>
</dbReference>
<organism evidence="4 5">
    <name type="scientific">Dyadobacter frigoris</name>
    <dbReference type="NCBI Taxonomy" id="2576211"/>
    <lineage>
        <taxon>Bacteria</taxon>
        <taxon>Pseudomonadati</taxon>
        <taxon>Bacteroidota</taxon>
        <taxon>Cytophagia</taxon>
        <taxon>Cytophagales</taxon>
        <taxon>Spirosomataceae</taxon>
        <taxon>Dyadobacter</taxon>
    </lineage>
</organism>
<dbReference type="OrthoDB" id="799767at2"/>
<dbReference type="PANTHER" id="PTHR47893">
    <property type="entry name" value="REGULATORY PROTEIN PCHR"/>
    <property type="match status" value="1"/>
</dbReference>
<sequence>MFTLKGNEFSNLINREFVKEFSVHEASGFLTDRFDCKSKNFRDENFDILFLSSDFHEDVKVEQLQDTTHVSLHFQMSGSSDADISGFKPGMKMGAGQFNLINCVDPVSTFIFPKQNNYQYICVGLKPDFFNSVLLECGSEYDTILKLSENENSFSLYKTNRATNYLQLNTLHHIQSPDIADSLKIHYLRSKVKELILLTLSGYQVKTSFDKVVINKIDQERLYGLKEFLSTDYLTSLSLEGLSKRFLLNEFKLKAGFKELFGTTVFKYIQTLRLDFAHELLLKNRLPIGEVAAIIGYDSDAAFVRAFKGKFGCSPGKVKRY</sequence>
<protein>
    <submittedName>
        <fullName evidence="4">Helix-turn-helix transcriptional regulator</fullName>
    </submittedName>
</protein>
<proteinExistence type="predicted"/>
<name>A0A4U6D2R2_9BACT</name>
<reference evidence="4 5" key="1">
    <citation type="submission" date="2019-05" db="EMBL/GenBank/DDBJ databases">
        <title>Dyadobacter AR-3-8 sp. nov., isolated from arctic soil.</title>
        <authorList>
            <person name="Chaudhary D.K."/>
        </authorList>
    </citation>
    <scope>NUCLEOTIDE SEQUENCE [LARGE SCALE GENOMIC DNA]</scope>
    <source>
        <strain evidence="4 5">AR-3-8</strain>
    </source>
</reference>
<evidence type="ECO:0000313" key="5">
    <source>
        <dbReference type="Proteomes" id="UP000304900"/>
    </source>
</evidence>
<dbReference type="PROSITE" id="PS01124">
    <property type="entry name" value="HTH_ARAC_FAMILY_2"/>
    <property type="match status" value="1"/>
</dbReference>
<dbReference type="Pfam" id="PF12833">
    <property type="entry name" value="HTH_18"/>
    <property type="match status" value="1"/>
</dbReference>
<feature type="domain" description="HTH araC/xylS-type" evidence="3">
    <location>
        <begin position="223"/>
        <end position="321"/>
    </location>
</feature>
<accession>A0A4U6D2R2</accession>
<dbReference type="EMBL" id="SZVO01000016">
    <property type="protein sequence ID" value="TKT88154.1"/>
    <property type="molecule type" value="Genomic_DNA"/>
</dbReference>
<evidence type="ECO:0000256" key="2">
    <source>
        <dbReference type="ARBA" id="ARBA00023163"/>
    </source>
</evidence>
<keyword evidence="2" id="KW-0804">Transcription</keyword>
<dbReference type="RefSeq" id="WP_137343268.1">
    <property type="nucleotide sequence ID" value="NZ_BSQH01000008.1"/>
</dbReference>
<dbReference type="SMART" id="SM00342">
    <property type="entry name" value="HTH_ARAC"/>
    <property type="match status" value="1"/>
</dbReference>
<dbReference type="AlphaFoldDB" id="A0A4U6D2R2"/>
<gene>
    <name evidence="4" type="ORF">FDK13_27665</name>
</gene>
<dbReference type="GO" id="GO:0003700">
    <property type="term" value="F:DNA-binding transcription factor activity"/>
    <property type="evidence" value="ECO:0007669"/>
    <property type="project" value="InterPro"/>
</dbReference>
<dbReference type="PANTHER" id="PTHR47893:SF1">
    <property type="entry name" value="REGULATORY PROTEIN PCHR"/>
    <property type="match status" value="1"/>
</dbReference>
<dbReference type="InterPro" id="IPR053142">
    <property type="entry name" value="PchR_regulatory_protein"/>
</dbReference>
<dbReference type="InterPro" id="IPR009057">
    <property type="entry name" value="Homeodomain-like_sf"/>
</dbReference>
<dbReference type="Proteomes" id="UP000304900">
    <property type="component" value="Unassembled WGS sequence"/>
</dbReference>
<dbReference type="SUPFAM" id="SSF46689">
    <property type="entry name" value="Homeodomain-like"/>
    <property type="match status" value="1"/>
</dbReference>
<comment type="caution">
    <text evidence="4">The sequence shown here is derived from an EMBL/GenBank/DDBJ whole genome shotgun (WGS) entry which is preliminary data.</text>
</comment>
<dbReference type="Gene3D" id="1.10.10.60">
    <property type="entry name" value="Homeodomain-like"/>
    <property type="match status" value="1"/>
</dbReference>
<keyword evidence="1" id="KW-0805">Transcription regulation</keyword>